<accession>A0A3S0I5E0</accession>
<sequence length="79" mass="8260">MVNIKTGSLEGFLGNTEISLDNNGSAAGGETLTITLEGVDLFTEYGVTIDGDYDNADYADYAVIIAGLIDDDALIIDVP</sequence>
<evidence type="ECO:0000313" key="2">
    <source>
        <dbReference type="Proteomes" id="UP000282060"/>
    </source>
</evidence>
<reference evidence="1 2" key="1">
    <citation type="submission" date="2018-12" db="EMBL/GenBank/DDBJ databases">
        <authorList>
            <person name="Yu L."/>
        </authorList>
    </citation>
    <scope>NUCLEOTIDE SEQUENCE [LARGE SCALE GENOMIC DNA]</scope>
    <source>
        <strain evidence="1 2">HAW-EB5</strain>
    </source>
</reference>
<dbReference type="RefSeq" id="WP_126508311.1">
    <property type="nucleotide sequence ID" value="NZ_RXNV01000031.1"/>
</dbReference>
<organism evidence="1 2">
    <name type="scientific">Shewanella atlantica</name>
    <dbReference type="NCBI Taxonomy" id="271099"/>
    <lineage>
        <taxon>Bacteria</taxon>
        <taxon>Pseudomonadati</taxon>
        <taxon>Pseudomonadota</taxon>
        <taxon>Gammaproteobacteria</taxon>
        <taxon>Alteromonadales</taxon>
        <taxon>Shewanellaceae</taxon>
        <taxon>Shewanella</taxon>
    </lineage>
</organism>
<evidence type="ECO:0000313" key="1">
    <source>
        <dbReference type="EMBL" id="RTR25522.1"/>
    </source>
</evidence>
<dbReference type="AlphaFoldDB" id="A0A3S0I5E0"/>
<comment type="caution">
    <text evidence="1">The sequence shown here is derived from an EMBL/GenBank/DDBJ whole genome shotgun (WGS) entry which is preliminary data.</text>
</comment>
<dbReference type="EMBL" id="RXNV01000031">
    <property type="protein sequence ID" value="RTR25522.1"/>
    <property type="molecule type" value="Genomic_DNA"/>
</dbReference>
<gene>
    <name evidence="1" type="ORF">EKG39_23090</name>
</gene>
<proteinExistence type="predicted"/>
<name>A0A3S0I5E0_9GAMM</name>
<protein>
    <submittedName>
        <fullName evidence="1">Uncharacterized protein</fullName>
    </submittedName>
</protein>
<keyword evidence="2" id="KW-1185">Reference proteome</keyword>
<dbReference type="Proteomes" id="UP000282060">
    <property type="component" value="Unassembled WGS sequence"/>
</dbReference>